<evidence type="ECO:0000313" key="12">
    <source>
        <dbReference type="RefSeq" id="XP_009785928.1"/>
    </source>
</evidence>
<feature type="transmembrane region" description="Helical" evidence="10">
    <location>
        <begin position="143"/>
        <end position="167"/>
    </location>
</feature>
<proteinExistence type="predicted"/>
<keyword evidence="9" id="KW-0275">Fatty acid biosynthesis</keyword>
<gene>
    <name evidence="12" type="primary">LOC104234127</name>
</gene>
<dbReference type="GO" id="GO:0034626">
    <property type="term" value="P:fatty acid elongation, polyunsaturated fatty acid"/>
    <property type="evidence" value="ECO:0007669"/>
    <property type="project" value="TreeGrafter"/>
</dbReference>
<keyword evidence="2" id="KW-0444">Lipid biosynthesis</keyword>
<evidence type="ECO:0000256" key="7">
    <source>
        <dbReference type="ARBA" id="ARBA00023098"/>
    </source>
</evidence>
<keyword evidence="3" id="KW-0808">Transferase</keyword>
<evidence type="ECO:0000256" key="9">
    <source>
        <dbReference type="ARBA" id="ARBA00023160"/>
    </source>
</evidence>
<sequence length="306" mass="35273">MRSLRRKDVYVTGNFIYRLNPEKFSTMEALYSSVHYWLVGLPTISKFEWKQGHTFGSSILFLALSVSIYLSLTLLSLRFASHLPTLSATILHRITAVHSLILCLLSLITVVGCSLSVLHQMPRHDWKWLFCFPPNHTHTRGPVFFWFHVCFLSKILEFIDTLLIILSSSRSRRLSFLHVYHHAMVPVLGYLAIYTSQSMLHIVVITNASVHVLMYAYYFLCAIGKKPWWKRLVTNCQIVQFIFGFPCSAMMLYYHFTTKLGCSGFGPWCACIAFDVSLLALFLDFHSNNYGKNNRKGHDNKLEKQA</sequence>
<dbReference type="OrthoDB" id="434092at2759"/>
<feature type="transmembrane region" description="Helical" evidence="10">
    <location>
        <begin position="232"/>
        <end position="253"/>
    </location>
</feature>
<feature type="transmembrane region" description="Helical" evidence="10">
    <location>
        <begin position="199"/>
        <end position="220"/>
    </location>
</feature>
<accession>A0A1U7X501</accession>
<dbReference type="Proteomes" id="UP000189701">
    <property type="component" value="Unplaced"/>
</dbReference>
<dbReference type="eggNOG" id="KOG3071">
    <property type="taxonomic scope" value="Eukaryota"/>
</dbReference>
<evidence type="ECO:0000256" key="5">
    <source>
        <dbReference type="ARBA" id="ARBA00022832"/>
    </source>
</evidence>
<dbReference type="PANTHER" id="PTHR11157:SF122">
    <property type="entry name" value="ELONGATION OF FATTY ACIDS PROTEIN A-LIKE"/>
    <property type="match status" value="1"/>
</dbReference>
<dbReference type="AlphaFoldDB" id="A0A1U7X501"/>
<evidence type="ECO:0000256" key="6">
    <source>
        <dbReference type="ARBA" id="ARBA00022989"/>
    </source>
</evidence>
<name>A0A1U7X501_NICSY</name>
<feature type="transmembrane region" description="Helical" evidence="10">
    <location>
        <begin position="96"/>
        <end position="118"/>
    </location>
</feature>
<dbReference type="Pfam" id="PF01151">
    <property type="entry name" value="ELO"/>
    <property type="match status" value="1"/>
</dbReference>
<reference evidence="12" key="2">
    <citation type="submission" date="2025-08" db="UniProtKB">
        <authorList>
            <consortium name="RefSeq"/>
        </authorList>
    </citation>
    <scope>IDENTIFICATION</scope>
    <source>
        <tissue evidence="12">Leaf</tissue>
    </source>
</reference>
<dbReference type="GO" id="GO:0034625">
    <property type="term" value="P:fatty acid elongation, monounsaturated fatty acid"/>
    <property type="evidence" value="ECO:0007669"/>
    <property type="project" value="TreeGrafter"/>
</dbReference>
<feature type="transmembrane region" description="Helical" evidence="10">
    <location>
        <begin position="55"/>
        <end position="75"/>
    </location>
</feature>
<evidence type="ECO:0000313" key="11">
    <source>
        <dbReference type="Proteomes" id="UP000189701"/>
    </source>
</evidence>
<dbReference type="GO" id="GO:0009922">
    <property type="term" value="F:fatty acid elongase activity"/>
    <property type="evidence" value="ECO:0007669"/>
    <property type="project" value="InterPro"/>
</dbReference>
<reference evidence="11" key="1">
    <citation type="journal article" date="2013" name="Genome Biol.">
        <title>Reference genomes and transcriptomes of Nicotiana sylvestris and Nicotiana tomentosiformis.</title>
        <authorList>
            <person name="Sierro N."/>
            <person name="Battey J.N."/>
            <person name="Ouadi S."/>
            <person name="Bovet L."/>
            <person name="Goepfert S."/>
            <person name="Bakaher N."/>
            <person name="Peitsch M.C."/>
            <person name="Ivanov N.V."/>
        </authorList>
    </citation>
    <scope>NUCLEOTIDE SEQUENCE [LARGE SCALE GENOMIC DNA]</scope>
</reference>
<dbReference type="KEGG" id="nsy:104234127"/>
<dbReference type="InterPro" id="IPR030457">
    <property type="entry name" value="ELO_CS"/>
</dbReference>
<evidence type="ECO:0000256" key="1">
    <source>
        <dbReference type="ARBA" id="ARBA00004141"/>
    </source>
</evidence>
<dbReference type="GO" id="GO:0005789">
    <property type="term" value="C:endoplasmic reticulum membrane"/>
    <property type="evidence" value="ECO:0007669"/>
    <property type="project" value="TreeGrafter"/>
</dbReference>
<dbReference type="GO" id="GO:0030148">
    <property type="term" value="P:sphingolipid biosynthetic process"/>
    <property type="evidence" value="ECO:0007669"/>
    <property type="project" value="TreeGrafter"/>
</dbReference>
<dbReference type="PROSITE" id="PS01188">
    <property type="entry name" value="ELO"/>
    <property type="match status" value="1"/>
</dbReference>
<evidence type="ECO:0000256" key="3">
    <source>
        <dbReference type="ARBA" id="ARBA00022679"/>
    </source>
</evidence>
<evidence type="ECO:0000256" key="2">
    <source>
        <dbReference type="ARBA" id="ARBA00022516"/>
    </source>
</evidence>
<dbReference type="GeneID" id="104234127"/>
<dbReference type="InterPro" id="IPR002076">
    <property type="entry name" value="ELO_fam"/>
</dbReference>
<evidence type="ECO:0000256" key="10">
    <source>
        <dbReference type="SAM" id="Phobius"/>
    </source>
</evidence>
<dbReference type="GO" id="GO:0019367">
    <property type="term" value="P:fatty acid elongation, saturated fatty acid"/>
    <property type="evidence" value="ECO:0007669"/>
    <property type="project" value="TreeGrafter"/>
</dbReference>
<feature type="transmembrane region" description="Helical" evidence="10">
    <location>
        <begin position="265"/>
        <end position="285"/>
    </location>
</feature>
<keyword evidence="11" id="KW-1185">Reference proteome</keyword>
<keyword evidence="6 10" id="KW-1133">Transmembrane helix</keyword>
<keyword evidence="7" id="KW-0443">Lipid metabolism</keyword>
<evidence type="ECO:0000256" key="8">
    <source>
        <dbReference type="ARBA" id="ARBA00023136"/>
    </source>
</evidence>
<dbReference type="GO" id="GO:0042761">
    <property type="term" value="P:very long-chain fatty acid biosynthetic process"/>
    <property type="evidence" value="ECO:0007669"/>
    <property type="project" value="TreeGrafter"/>
</dbReference>
<comment type="subcellular location">
    <subcellularLocation>
        <location evidence="1">Membrane</location>
        <topology evidence="1">Multi-pass membrane protein</topology>
    </subcellularLocation>
</comment>
<organism evidence="11 12">
    <name type="scientific">Nicotiana sylvestris</name>
    <name type="common">Wood tobacco</name>
    <name type="synonym">South American tobacco</name>
    <dbReference type="NCBI Taxonomy" id="4096"/>
    <lineage>
        <taxon>Eukaryota</taxon>
        <taxon>Viridiplantae</taxon>
        <taxon>Streptophyta</taxon>
        <taxon>Embryophyta</taxon>
        <taxon>Tracheophyta</taxon>
        <taxon>Spermatophyta</taxon>
        <taxon>Magnoliopsida</taxon>
        <taxon>eudicotyledons</taxon>
        <taxon>Gunneridae</taxon>
        <taxon>Pentapetalae</taxon>
        <taxon>asterids</taxon>
        <taxon>lamiids</taxon>
        <taxon>Solanales</taxon>
        <taxon>Solanaceae</taxon>
        <taxon>Nicotianoideae</taxon>
        <taxon>Nicotianeae</taxon>
        <taxon>Nicotiana</taxon>
    </lineage>
</organism>
<dbReference type="PANTHER" id="PTHR11157">
    <property type="entry name" value="FATTY ACID ACYL TRANSFERASE-RELATED"/>
    <property type="match status" value="1"/>
</dbReference>
<protein>
    <submittedName>
        <fullName evidence="12">Elongation of fatty acids protein A-like</fullName>
    </submittedName>
</protein>
<keyword evidence="4 10" id="KW-0812">Transmembrane</keyword>
<dbReference type="RefSeq" id="XP_009785928.1">
    <property type="nucleotide sequence ID" value="XM_009787626.1"/>
</dbReference>
<keyword evidence="8 10" id="KW-0472">Membrane</keyword>
<keyword evidence="5" id="KW-0276">Fatty acid metabolism</keyword>
<evidence type="ECO:0000256" key="4">
    <source>
        <dbReference type="ARBA" id="ARBA00022692"/>
    </source>
</evidence>